<sequence>MADQSSVQSDDGKHCAFFYGTLMVPDVFYSVCYNNKDVPAAIAELHTFRPAILHGFCRRRVEYADYPGITEDEDHQVFGSYVTGLTEANIRKLDYFEGSAYERRTVTVRLLDKVGNAKGEGNVEGDEKPAQVYVYLNKRDLEDKEWDLEEFRREKLKMWTRAGYVFEGT</sequence>
<dbReference type="EMBL" id="JAULSN010000004">
    <property type="protein sequence ID" value="KAK3373788.1"/>
    <property type="molecule type" value="Genomic_DNA"/>
</dbReference>
<evidence type="ECO:0000256" key="1">
    <source>
        <dbReference type="ARBA" id="ARBA00008861"/>
    </source>
</evidence>
<dbReference type="Gene3D" id="3.10.490.10">
    <property type="entry name" value="Gamma-glutamyl cyclotransferase-like"/>
    <property type="match status" value="1"/>
</dbReference>
<evidence type="ECO:0000256" key="3">
    <source>
        <dbReference type="ARBA" id="ARBA00030602"/>
    </source>
</evidence>
<evidence type="ECO:0000313" key="5">
    <source>
        <dbReference type="EMBL" id="KAK3373788.1"/>
    </source>
</evidence>
<dbReference type="PANTHER" id="PTHR31544">
    <property type="entry name" value="AIG2-LIKE PROTEIN D"/>
    <property type="match status" value="1"/>
</dbReference>
<dbReference type="Pfam" id="PF06094">
    <property type="entry name" value="GGACT"/>
    <property type="match status" value="1"/>
</dbReference>
<evidence type="ECO:0000313" key="6">
    <source>
        <dbReference type="Proteomes" id="UP001287356"/>
    </source>
</evidence>
<keyword evidence="2" id="KW-0808">Transferase</keyword>
<gene>
    <name evidence="5" type="ORF">B0T24DRAFT_679191</name>
</gene>
<dbReference type="PANTHER" id="PTHR31544:SF2">
    <property type="entry name" value="AIG2-LIKE PROTEIN D"/>
    <property type="match status" value="1"/>
</dbReference>
<dbReference type="InterPro" id="IPR009288">
    <property type="entry name" value="AIG2-like_dom"/>
</dbReference>
<comment type="similarity">
    <text evidence="1">Belongs to the gamma-glutamylcyclotransferase family.</text>
</comment>
<dbReference type="Proteomes" id="UP001287356">
    <property type="component" value="Unassembled WGS sequence"/>
</dbReference>
<dbReference type="InterPro" id="IPR045038">
    <property type="entry name" value="AIG2-like"/>
</dbReference>
<evidence type="ECO:0000256" key="2">
    <source>
        <dbReference type="ARBA" id="ARBA00022679"/>
    </source>
</evidence>
<dbReference type="InterPro" id="IPR013024">
    <property type="entry name" value="GGCT-like"/>
</dbReference>
<protein>
    <recommendedName>
        <fullName evidence="3">Putative gamma-glutamylcyclotransferase</fullName>
    </recommendedName>
</protein>
<dbReference type="CDD" id="cd06661">
    <property type="entry name" value="GGCT_like"/>
    <property type="match status" value="1"/>
</dbReference>
<dbReference type="GO" id="GO:0016740">
    <property type="term" value="F:transferase activity"/>
    <property type="evidence" value="ECO:0007669"/>
    <property type="project" value="UniProtKB-KW"/>
</dbReference>
<dbReference type="SUPFAM" id="SSF110857">
    <property type="entry name" value="Gamma-glutamyl cyclotransferase-like"/>
    <property type="match status" value="1"/>
</dbReference>
<reference evidence="5" key="2">
    <citation type="submission" date="2023-06" db="EMBL/GenBank/DDBJ databases">
        <authorList>
            <consortium name="Lawrence Berkeley National Laboratory"/>
            <person name="Haridas S."/>
            <person name="Hensen N."/>
            <person name="Bonometti L."/>
            <person name="Westerberg I."/>
            <person name="Brannstrom I.O."/>
            <person name="Guillou S."/>
            <person name="Cros-Aarteil S."/>
            <person name="Calhoun S."/>
            <person name="Kuo A."/>
            <person name="Mondo S."/>
            <person name="Pangilinan J."/>
            <person name="Riley R."/>
            <person name="Labutti K."/>
            <person name="Andreopoulos B."/>
            <person name="Lipzen A."/>
            <person name="Chen C."/>
            <person name="Yanf M."/>
            <person name="Daum C."/>
            <person name="Ng V."/>
            <person name="Clum A."/>
            <person name="Steindorff A."/>
            <person name="Ohm R."/>
            <person name="Martin F."/>
            <person name="Silar P."/>
            <person name="Natvig D."/>
            <person name="Lalanne C."/>
            <person name="Gautier V."/>
            <person name="Ament-Velasquez S.L."/>
            <person name="Kruys A."/>
            <person name="Hutchinson M.I."/>
            <person name="Powell A.J."/>
            <person name="Barry K."/>
            <person name="Miller A.N."/>
            <person name="Grigoriev I.V."/>
            <person name="Debuchy R."/>
            <person name="Gladieux P."/>
            <person name="Thoren M.H."/>
            <person name="Johannesson H."/>
        </authorList>
    </citation>
    <scope>NUCLEOTIDE SEQUENCE</scope>
    <source>
        <strain evidence="5">CBS 958.72</strain>
    </source>
</reference>
<dbReference type="AlphaFoldDB" id="A0AAE0KBP5"/>
<evidence type="ECO:0000259" key="4">
    <source>
        <dbReference type="Pfam" id="PF06094"/>
    </source>
</evidence>
<keyword evidence="6" id="KW-1185">Reference proteome</keyword>
<proteinExistence type="inferred from homology"/>
<dbReference type="InterPro" id="IPR036568">
    <property type="entry name" value="GGCT-like_sf"/>
</dbReference>
<reference evidence="5" key="1">
    <citation type="journal article" date="2023" name="Mol. Phylogenet. Evol.">
        <title>Genome-scale phylogeny and comparative genomics of the fungal order Sordariales.</title>
        <authorList>
            <person name="Hensen N."/>
            <person name="Bonometti L."/>
            <person name="Westerberg I."/>
            <person name="Brannstrom I.O."/>
            <person name="Guillou S."/>
            <person name="Cros-Aarteil S."/>
            <person name="Calhoun S."/>
            <person name="Haridas S."/>
            <person name="Kuo A."/>
            <person name="Mondo S."/>
            <person name="Pangilinan J."/>
            <person name="Riley R."/>
            <person name="LaButti K."/>
            <person name="Andreopoulos B."/>
            <person name="Lipzen A."/>
            <person name="Chen C."/>
            <person name="Yan M."/>
            <person name="Daum C."/>
            <person name="Ng V."/>
            <person name="Clum A."/>
            <person name="Steindorff A."/>
            <person name="Ohm R.A."/>
            <person name="Martin F."/>
            <person name="Silar P."/>
            <person name="Natvig D.O."/>
            <person name="Lalanne C."/>
            <person name="Gautier V."/>
            <person name="Ament-Velasquez S.L."/>
            <person name="Kruys A."/>
            <person name="Hutchinson M.I."/>
            <person name="Powell A.J."/>
            <person name="Barry K."/>
            <person name="Miller A.N."/>
            <person name="Grigoriev I.V."/>
            <person name="Debuchy R."/>
            <person name="Gladieux P."/>
            <person name="Hiltunen Thoren M."/>
            <person name="Johannesson H."/>
        </authorList>
    </citation>
    <scope>NUCLEOTIDE SEQUENCE</scope>
    <source>
        <strain evidence="5">CBS 958.72</strain>
    </source>
</reference>
<accession>A0AAE0KBP5</accession>
<feature type="domain" description="Gamma-glutamylcyclotransferase AIG2-like" evidence="4">
    <location>
        <begin position="17"/>
        <end position="147"/>
    </location>
</feature>
<organism evidence="5 6">
    <name type="scientific">Lasiosphaeria ovina</name>
    <dbReference type="NCBI Taxonomy" id="92902"/>
    <lineage>
        <taxon>Eukaryota</taxon>
        <taxon>Fungi</taxon>
        <taxon>Dikarya</taxon>
        <taxon>Ascomycota</taxon>
        <taxon>Pezizomycotina</taxon>
        <taxon>Sordariomycetes</taxon>
        <taxon>Sordariomycetidae</taxon>
        <taxon>Sordariales</taxon>
        <taxon>Lasiosphaeriaceae</taxon>
        <taxon>Lasiosphaeria</taxon>
    </lineage>
</organism>
<comment type="caution">
    <text evidence="5">The sequence shown here is derived from an EMBL/GenBank/DDBJ whole genome shotgun (WGS) entry which is preliminary data.</text>
</comment>
<name>A0AAE0KBP5_9PEZI</name>